<dbReference type="EMBL" id="MN739348">
    <property type="protein sequence ID" value="QHS99823.1"/>
    <property type="molecule type" value="Genomic_DNA"/>
</dbReference>
<keyword evidence="1" id="KW-1133">Transmembrane helix</keyword>
<feature type="transmembrane region" description="Helical" evidence="1">
    <location>
        <begin position="174"/>
        <end position="192"/>
    </location>
</feature>
<evidence type="ECO:0000256" key="1">
    <source>
        <dbReference type="SAM" id="Phobius"/>
    </source>
</evidence>
<feature type="transmembrane region" description="Helical" evidence="1">
    <location>
        <begin position="43"/>
        <end position="61"/>
    </location>
</feature>
<proteinExistence type="predicted"/>
<sequence>MSINIIILIISLIIAYILSILGLKPTSNFLNNNELLPIINANLWVDLAIIFITFSGIIFTGKTLKLWYKKYRLSAIIADMFSIILGLILLRYIIYRLNIKVNLFTFILLGLGLQIIHDILFYLFFTNIPKGENHMLDFFKGYSKELGLSAITGDSILVIWAIILSALLNTKSKNYNIVTLIIGVYLIPYIIYMKD</sequence>
<feature type="transmembrane region" description="Helical" evidence="1">
    <location>
        <begin position="146"/>
        <end position="168"/>
    </location>
</feature>
<feature type="transmembrane region" description="Helical" evidence="1">
    <location>
        <begin position="73"/>
        <end position="95"/>
    </location>
</feature>
<dbReference type="AlphaFoldDB" id="A0A6C0C8J0"/>
<protein>
    <submittedName>
        <fullName evidence="2">Uncharacterized protein</fullName>
    </submittedName>
</protein>
<feature type="transmembrane region" description="Helical" evidence="1">
    <location>
        <begin position="101"/>
        <end position="125"/>
    </location>
</feature>
<feature type="transmembrane region" description="Helical" evidence="1">
    <location>
        <begin position="5"/>
        <end position="23"/>
    </location>
</feature>
<evidence type="ECO:0000313" key="2">
    <source>
        <dbReference type="EMBL" id="QHS99823.1"/>
    </source>
</evidence>
<organism evidence="2">
    <name type="scientific">viral metagenome</name>
    <dbReference type="NCBI Taxonomy" id="1070528"/>
    <lineage>
        <taxon>unclassified sequences</taxon>
        <taxon>metagenomes</taxon>
        <taxon>organismal metagenomes</taxon>
    </lineage>
</organism>
<reference evidence="2" key="1">
    <citation type="journal article" date="2020" name="Nature">
        <title>Giant virus diversity and host interactions through global metagenomics.</title>
        <authorList>
            <person name="Schulz F."/>
            <person name="Roux S."/>
            <person name="Paez-Espino D."/>
            <person name="Jungbluth S."/>
            <person name="Walsh D.A."/>
            <person name="Denef V.J."/>
            <person name="McMahon K.D."/>
            <person name="Konstantinidis K.T."/>
            <person name="Eloe-Fadrosh E.A."/>
            <person name="Kyrpides N.C."/>
            <person name="Woyke T."/>
        </authorList>
    </citation>
    <scope>NUCLEOTIDE SEQUENCE</scope>
    <source>
        <strain evidence="2">GVMAG-M-3300020187-37</strain>
    </source>
</reference>
<keyword evidence="1" id="KW-0472">Membrane</keyword>
<name>A0A6C0C8J0_9ZZZZ</name>
<keyword evidence="1" id="KW-0812">Transmembrane</keyword>
<accession>A0A6C0C8J0</accession>